<dbReference type="EMBL" id="JN585957">
    <property type="protein sequence ID" value="AEY69639.1"/>
    <property type="molecule type" value="Genomic_DNA"/>
</dbReference>
<accession>H2DE80</accession>
<gene>
    <name evidence="1" type="ORF">PEp14_00050</name>
</gene>
<keyword evidence="2" id="KW-1185">Reference proteome</keyword>
<proteinExistence type="predicted"/>
<dbReference type="RefSeq" id="YP_005098454.1">
    <property type="nucleotide sequence ID" value="NC_016767.1"/>
</dbReference>
<name>H2DE80_9CAUD</name>
<organism evidence="1 2">
    <name type="scientific">Erwinia phage PEp14</name>
    <dbReference type="NCBI Taxonomy" id="1131315"/>
    <lineage>
        <taxon>Viruses</taxon>
        <taxon>Duplodnaviria</taxon>
        <taxon>Heunggongvirae</taxon>
        <taxon>Uroviricota</taxon>
        <taxon>Caudoviricetes</taxon>
        <taxon>Pavtokvirus</taxon>
        <taxon>Pavtokvirus PEp14</taxon>
    </lineage>
</organism>
<reference evidence="1 2" key="1">
    <citation type="submission" date="2011-08" db="EMBL/GenBank/DDBJ databases">
        <authorList>
            <person name="Kim I.-G."/>
            <person name="Rhim S.-L."/>
        </authorList>
    </citation>
    <scope>NUCLEOTIDE SEQUENCE [LARGE SCALE GENOMIC DNA]</scope>
</reference>
<dbReference type="Proteomes" id="UP000007323">
    <property type="component" value="Segment"/>
</dbReference>
<evidence type="ECO:0000313" key="1">
    <source>
        <dbReference type="EMBL" id="AEY69639.1"/>
    </source>
</evidence>
<dbReference type="GeneID" id="11605359"/>
<evidence type="ECO:0000313" key="2">
    <source>
        <dbReference type="Proteomes" id="UP000007323"/>
    </source>
</evidence>
<sequence length="106" mass="12243">MFDHVLPRGFRCPQGVKPFELNARLIPVAGDPSDLPDPAPRVHAYMMAVYERTGEPLTSREIHRALGRYVQLHGDSPWYWRLDCWPLEHLYDASLLYEEPASEVQP</sequence>
<protein>
    <submittedName>
        <fullName evidence="1">Uncharacterized protein</fullName>
    </submittedName>
</protein>
<dbReference type="KEGG" id="vg:11605359"/>